<evidence type="ECO:0000313" key="1">
    <source>
        <dbReference type="EMBL" id="KRY10455.1"/>
    </source>
</evidence>
<organism evidence="1 2">
    <name type="scientific">Trichinella patagoniensis</name>
    <dbReference type="NCBI Taxonomy" id="990121"/>
    <lineage>
        <taxon>Eukaryota</taxon>
        <taxon>Metazoa</taxon>
        <taxon>Ecdysozoa</taxon>
        <taxon>Nematoda</taxon>
        <taxon>Enoplea</taxon>
        <taxon>Dorylaimia</taxon>
        <taxon>Trichinellida</taxon>
        <taxon>Trichinellidae</taxon>
        <taxon>Trichinella</taxon>
    </lineage>
</organism>
<dbReference type="EMBL" id="JYDQ01000230">
    <property type="protein sequence ID" value="KRY10455.1"/>
    <property type="molecule type" value="Genomic_DNA"/>
</dbReference>
<comment type="caution">
    <text evidence="1">The sequence shown here is derived from an EMBL/GenBank/DDBJ whole genome shotgun (WGS) entry which is preliminary data.</text>
</comment>
<reference evidence="1 2" key="1">
    <citation type="submission" date="2015-01" db="EMBL/GenBank/DDBJ databases">
        <title>Evolution of Trichinella species and genotypes.</title>
        <authorList>
            <person name="Korhonen P.K."/>
            <person name="Edoardo P."/>
            <person name="Giuseppe L.R."/>
            <person name="Gasser R.B."/>
        </authorList>
    </citation>
    <scope>NUCLEOTIDE SEQUENCE [LARGE SCALE GENOMIC DNA]</scope>
    <source>
        <strain evidence="1">ISS2496</strain>
    </source>
</reference>
<sequence length="69" mass="7770">MITCVRCAATERRVFTGNTDEHSAKFCSQPVFFMICALERVALLSLAYVGSVRNKLKLIVIYSQRGKDI</sequence>
<dbReference type="Proteomes" id="UP000054783">
    <property type="component" value="Unassembled WGS sequence"/>
</dbReference>
<evidence type="ECO:0000313" key="2">
    <source>
        <dbReference type="Proteomes" id="UP000054783"/>
    </source>
</evidence>
<protein>
    <submittedName>
        <fullName evidence="1">Uncharacterized protein</fullName>
    </submittedName>
</protein>
<proteinExistence type="predicted"/>
<gene>
    <name evidence="1" type="ORF">T12_9167</name>
</gene>
<keyword evidence="2" id="KW-1185">Reference proteome</keyword>
<dbReference type="AlphaFoldDB" id="A0A0V0ZD37"/>
<accession>A0A0V0ZD37</accession>
<name>A0A0V0ZD37_9BILA</name>